<dbReference type="OrthoDB" id="2371262at2"/>
<keyword evidence="2" id="KW-1185">Reference proteome</keyword>
<dbReference type="AlphaFoldDB" id="A0A1G8LCK2"/>
<organism evidence="1 2">
    <name type="scientific">Natribacillus halophilus</name>
    <dbReference type="NCBI Taxonomy" id="549003"/>
    <lineage>
        <taxon>Bacteria</taxon>
        <taxon>Bacillati</taxon>
        <taxon>Bacillota</taxon>
        <taxon>Bacilli</taxon>
        <taxon>Bacillales</taxon>
        <taxon>Bacillaceae</taxon>
        <taxon>Natribacillus</taxon>
    </lineage>
</organism>
<dbReference type="RefSeq" id="WP_090396449.1">
    <property type="nucleotide sequence ID" value="NZ_FNEN01000003.1"/>
</dbReference>
<dbReference type="Pfam" id="PF10776">
    <property type="entry name" value="DUF2600"/>
    <property type="match status" value="1"/>
</dbReference>
<dbReference type="InterPro" id="IPR019712">
    <property type="entry name" value="YtpB-like"/>
</dbReference>
<evidence type="ECO:0000313" key="1">
    <source>
        <dbReference type="EMBL" id="SDI53346.1"/>
    </source>
</evidence>
<accession>A0A1G8LCK2</accession>
<proteinExistence type="predicted"/>
<protein>
    <submittedName>
        <fullName evidence="1">Tetraprenyl-beta-curcumene synthase</fullName>
    </submittedName>
</protein>
<evidence type="ECO:0000313" key="2">
    <source>
        <dbReference type="Proteomes" id="UP000198853"/>
    </source>
</evidence>
<dbReference type="Proteomes" id="UP000198853">
    <property type="component" value="Unassembled WGS sequence"/>
</dbReference>
<dbReference type="EMBL" id="FNEN01000003">
    <property type="protein sequence ID" value="SDI53346.1"/>
    <property type="molecule type" value="Genomic_DNA"/>
</dbReference>
<name>A0A1G8LCK2_9BACI</name>
<sequence length="353" mass="41507">MPKSIPANPVKIIQRAKKETLPKARQQLEFWKREGEDIKDKEIREQATWTVSDKTFHCEGGSILALLAGDNQDAYIKFMVAYQSICDYLDTLCDKNDARNPDDFRSIHQALLDSLEPRGQLGNYYQYRPGFADDGYLEKMVTSCREAIVKFPGFSAMKEDMKEVSQYYIDFQVYKHVDEDRREDLLFKYYSDNKDLVPGMRWYEFSCAVASTLALYCLAAYAASGARTKEESKRIKETYFPWVQGLHIMLDYFIDQEEDRRENEMNFVAYYENKKDMLERFKYIDHEATKRLKGLPDEKFHLLIKKGLYALYLSDDKVKANEEYRKDAKEIIKLGGKQAAFFVQNLWVFKRTI</sequence>
<reference evidence="1 2" key="1">
    <citation type="submission" date="2016-10" db="EMBL/GenBank/DDBJ databases">
        <authorList>
            <person name="de Groot N.N."/>
        </authorList>
    </citation>
    <scope>NUCLEOTIDE SEQUENCE [LARGE SCALE GENOMIC DNA]</scope>
    <source>
        <strain evidence="1 2">DSM 21771</strain>
    </source>
</reference>
<gene>
    <name evidence="1" type="ORF">SAMN04488123_10321</name>
</gene>